<reference evidence="1 2" key="1">
    <citation type="journal article" date="2016" name="Nat. Commun.">
        <title>Ectomycorrhizal ecology is imprinted in the genome of the dominant symbiotic fungus Cenococcum geophilum.</title>
        <authorList>
            <consortium name="DOE Joint Genome Institute"/>
            <person name="Peter M."/>
            <person name="Kohler A."/>
            <person name="Ohm R.A."/>
            <person name="Kuo A."/>
            <person name="Krutzmann J."/>
            <person name="Morin E."/>
            <person name="Arend M."/>
            <person name="Barry K.W."/>
            <person name="Binder M."/>
            <person name="Choi C."/>
            <person name="Clum A."/>
            <person name="Copeland A."/>
            <person name="Grisel N."/>
            <person name="Haridas S."/>
            <person name="Kipfer T."/>
            <person name="LaButti K."/>
            <person name="Lindquist E."/>
            <person name="Lipzen A."/>
            <person name="Maire R."/>
            <person name="Meier B."/>
            <person name="Mihaltcheva S."/>
            <person name="Molinier V."/>
            <person name="Murat C."/>
            <person name="Poggeler S."/>
            <person name="Quandt C.A."/>
            <person name="Sperisen C."/>
            <person name="Tritt A."/>
            <person name="Tisserant E."/>
            <person name="Crous P.W."/>
            <person name="Henrissat B."/>
            <person name="Nehls U."/>
            <person name="Egli S."/>
            <person name="Spatafora J.W."/>
            <person name="Grigoriev I.V."/>
            <person name="Martin F.M."/>
        </authorList>
    </citation>
    <scope>NUCLEOTIDE SEQUENCE [LARGE SCALE GENOMIC DNA]</scope>
    <source>
        <strain evidence="1 2">CBS 459.81</strain>
    </source>
</reference>
<dbReference type="OrthoDB" id="2951834at2759"/>
<dbReference type="Proteomes" id="UP000250266">
    <property type="component" value="Unassembled WGS sequence"/>
</dbReference>
<gene>
    <name evidence="1" type="ORF">K432DRAFT_269301</name>
</gene>
<organism evidence="1 2">
    <name type="scientific">Lepidopterella palustris CBS 459.81</name>
    <dbReference type="NCBI Taxonomy" id="1314670"/>
    <lineage>
        <taxon>Eukaryota</taxon>
        <taxon>Fungi</taxon>
        <taxon>Dikarya</taxon>
        <taxon>Ascomycota</taxon>
        <taxon>Pezizomycotina</taxon>
        <taxon>Dothideomycetes</taxon>
        <taxon>Pleosporomycetidae</taxon>
        <taxon>Mytilinidiales</taxon>
        <taxon>Argynnaceae</taxon>
        <taxon>Lepidopterella</taxon>
    </lineage>
</organism>
<dbReference type="EMBL" id="KV744844">
    <property type="protein sequence ID" value="OCK84145.1"/>
    <property type="molecule type" value="Genomic_DNA"/>
</dbReference>
<protein>
    <submittedName>
        <fullName evidence="1">Uncharacterized protein</fullName>
    </submittedName>
</protein>
<evidence type="ECO:0000313" key="2">
    <source>
        <dbReference type="Proteomes" id="UP000250266"/>
    </source>
</evidence>
<sequence length="278" mass="31839">DKLGKLPTEIRLMIFEELFINPSSPVFRGGAEFGKLRKEEYKEGSRIIIPAAILRTCRKYHDEAAPIMHSRTFVIFCTGHQGTPGWFDRFPISRTYMPWVTEIGVYFRVTQPDAETSIRVAHFIKSLTRRATNLRQLVICAASDRYYERICPFDVLWPCHPVIQALMSLISSKSVKHLKIRVHDDAAFSPGLASFLQRSFDRSEPTNDRSLTWTRSCSCPKGCPIHAKEGCSICGRPRKSPRTEDWPIEDVLPNADWCEAGFERMMELENELTELGII</sequence>
<accession>A0A8E2EHL6</accession>
<proteinExistence type="predicted"/>
<name>A0A8E2EHL6_9PEZI</name>
<feature type="non-terminal residue" evidence="1">
    <location>
        <position position="278"/>
    </location>
</feature>
<evidence type="ECO:0000313" key="1">
    <source>
        <dbReference type="EMBL" id="OCK84145.1"/>
    </source>
</evidence>
<feature type="non-terminal residue" evidence="1">
    <location>
        <position position="1"/>
    </location>
</feature>
<dbReference type="AlphaFoldDB" id="A0A8E2EHL6"/>
<keyword evidence="2" id="KW-1185">Reference proteome</keyword>